<sequence length="343" mass="38140">MLFNGLKACFSPLVEGSLRCIWVRHGGTFMQSEQEFYQTSCFFCVGMDDPWVRKLSEKSVTVLHASWISRCVQEKSSIPVSRFVLDDYFNPIQIELFARPPRSNLRSLSSSTVDKASAASPSPRTINETVSRLKRPFSDMNSPNQDVDYSPGRIPPIKRQRIVTFSSPTRIPKSFHITSPTSKTNVESIQNRMDVSQRYESSASSCSNSPLNKCSPFPSMLQPFPLIDLGRVISLTRRSSKRNSRPRSKFPLNIRSNQSHSIDPRMTFSSFWNQIAKRSTSRPIAAGSNTGITSNDSVIAVSSLPKISLSVPSSPDATSPTVFLPGKVHLGKPFSADDRDGIL</sequence>
<dbReference type="Gene3D" id="3.40.50.10190">
    <property type="entry name" value="BRCT domain"/>
    <property type="match status" value="1"/>
</dbReference>
<dbReference type="EMBL" id="ML769384">
    <property type="protein sequence ID" value="KAE9410854.1"/>
    <property type="molecule type" value="Genomic_DNA"/>
</dbReference>
<evidence type="ECO:0000313" key="3">
    <source>
        <dbReference type="EMBL" id="KAE9410854.1"/>
    </source>
</evidence>
<evidence type="ECO:0000313" key="4">
    <source>
        <dbReference type="Proteomes" id="UP000799118"/>
    </source>
</evidence>
<dbReference type="InterPro" id="IPR036420">
    <property type="entry name" value="BRCT_dom_sf"/>
</dbReference>
<evidence type="ECO:0000256" key="1">
    <source>
        <dbReference type="SAM" id="MobiDB-lite"/>
    </source>
</evidence>
<feature type="region of interest" description="Disordered" evidence="1">
    <location>
        <begin position="237"/>
        <end position="257"/>
    </location>
</feature>
<organism evidence="3 4">
    <name type="scientific">Gymnopus androsaceus JB14</name>
    <dbReference type="NCBI Taxonomy" id="1447944"/>
    <lineage>
        <taxon>Eukaryota</taxon>
        <taxon>Fungi</taxon>
        <taxon>Dikarya</taxon>
        <taxon>Basidiomycota</taxon>
        <taxon>Agaricomycotina</taxon>
        <taxon>Agaricomycetes</taxon>
        <taxon>Agaricomycetidae</taxon>
        <taxon>Agaricales</taxon>
        <taxon>Marasmiineae</taxon>
        <taxon>Omphalotaceae</taxon>
        <taxon>Gymnopus</taxon>
    </lineage>
</organism>
<evidence type="ECO:0000259" key="2">
    <source>
        <dbReference type="PROSITE" id="PS50172"/>
    </source>
</evidence>
<protein>
    <recommendedName>
        <fullName evidence="2">BRCT domain-containing protein</fullName>
    </recommendedName>
</protein>
<dbReference type="Proteomes" id="UP000799118">
    <property type="component" value="Unassembled WGS sequence"/>
</dbReference>
<feature type="compositionally biased region" description="Basic residues" evidence="1">
    <location>
        <begin position="238"/>
        <end position="248"/>
    </location>
</feature>
<feature type="domain" description="BRCT" evidence="2">
    <location>
        <begin position="1"/>
        <end position="85"/>
    </location>
</feature>
<dbReference type="PROSITE" id="PS50172">
    <property type="entry name" value="BRCT"/>
    <property type="match status" value="1"/>
</dbReference>
<gene>
    <name evidence="3" type="ORF">BT96DRAFT_1011577</name>
</gene>
<reference evidence="3" key="1">
    <citation type="journal article" date="2019" name="Environ. Microbiol.">
        <title>Fungal ecological strategies reflected in gene transcription - a case study of two litter decomposers.</title>
        <authorList>
            <person name="Barbi F."/>
            <person name="Kohler A."/>
            <person name="Barry K."/>
            <person name="Baskaran P."/>
            <person name="Daum C."/>
            <person name="Fauchery L."/>
            <person name="Ihrmark K."/>
            <person name="Kuo A."/>
            <person name="LaButti K."/>
            <person name="Lipzen A."/>
            <person name="Morin E."/>
            <person name="Grigoriev I.V."/>
            <person name="Henrissat B."/>
            <person name="Lindahl B."/>
            <person name="Martin F."/>
        </authorList>
    </citation>
    <scope>NUCLEOTIDE SEQUENCE</scope>
    <source>
        <strain evidence="3">JB14</strain>
    </source>
</reference>
<dbReference type="InterPro" id="IPR001357">
    <property type="entry name" value="BRCT_dom"/>
</dbReference>
<dbReference type="AlphaFoldDB" id="A0A6A4ISJ5"/>
<accession>A0A6A4ISJ5</accession>
<dbReference type="OrthoDB" id="3197870at2759"/>
<keyword evidence="4" id="KW-1185">Reference proteome</keyword>
<name>A0A6A4ISJ5_9AGAR</name>
<dbReference type="SUPFAM" id="SSF52113">
    <property type="entry name" value="BRCT domain"/>
    <property type="match status" value="1"/>
</dbReference>
<feature type="region of interest" description="Disordered" evidence="1">
    <location>
        <begin position="104"/>
        <end position="126"/>
    </location>
</feature>
<proteinExistence type="predicted"/>